<comment type="caution">
    <text evidence="2">The sequence shown here is derived from an EMBL/GenBank/DDBJ whole genome shotgun (WGS) entry which is preliminary data.</text>
</comment>
<name>A0A3E0IB09_9PSEU</name>
<feature type="chain" id="PRO_5017614869" description="Secreted protein" evidence="1">
    <location>
        <begin position="26"/>
        <end position="256"/>
    </location>
</feature>
<keyword evidence="1" id="KW-0732">Signal</keyword>
<dbReference type="EMBL" id="QUNO01000001">
    <property type="protein sequence ID" value="REH55736.1"/>
    <property type="molecule type" value="Genomic_DNA"/>
</dbReference>
<evidence type="ECO:0000313" key="3">
    <source>
        <dbReference type="Proteomes" id="UP000256269"/>
    </source>
</evidence>
<gene>
    <name evidence="2" type="ORF">BCF44_101762</name>
</gene>
<sequence>MFRKMIVGGVAAAAALTAFAPVALAADNDKPTVQLNAGSNVNVYQFTGGNTAFGNCPNGKGVFSSPALVFSDYQYGPTDHYHGNVAARATLKPGLPVTPGTWPLFMTCGDKEVDAVFTVPAQTTPPPTTTTTPPAQKQQTVQLNADTAALPGRTNVYQYTEGNVAFGYCPDNVKGVFFSPALFFSNYGYTPTNHYDGNVAATATLRPGTSAGTYYLALTCGDKTVTTNFTVPAKQVTKTPVGAPQTGGGATATVVE</sequence>
<keyword evidence="3" id="KW-1185">Reference proteome</keyword>
<protein>
    <recommendedName>
        <fullName evidence="4">Secreted protein</fullName>
    </recommendedName>
</protein>
<dbReference type="AlphaFoldDB" id="A0A3E0IB09"/>
<evidence type="ECO:0000313" key="2">
    <source>
        <dbReference type="EMBL" id="REH55736.1"/>
    </source>
</evidence>
<dbReference type="OrthoDB" id="3636813at2"/>
<dbReference type="RefSeq" id="WP_116172597.1">
    <property type="nucleotide sequence ID" value="NZ_CP144375.1"/>
</dbReference>
<dbReference type="Proteomes" id="UP000256269">
    <property type="component" value="Unassembled WGS sequence"/>
</dbReference>
<evidence type="ECO:0000256" key="1">
    <source>
        <dbReference type="SAM" id="SignalP"/>
    </source>
</evidence>
<proteinExistence type="predicted"/>
<reference evidence="2 3" key="1">
    <citation type="submission" date="2018-08" db="EMBL/GenBank/DDBJ databases">
        <title>Genomic Encyclopedia of Archaeal and Bacterial Type Strains, Phase II (KMG-II): from individual species to whole genera.</title>
        <authorList>
            <person name="Goeker M."/>
        </authorList>
    </citation>
    <scope>NUCLEOTIDE SEQUENCE [LARGE SCALE GENOMIC DNA]</scope>
    <source>
        <strain evidence="2 3">DSM 45791</strain>
    </source>
</reference>
<accession>A0A3E0IB09</accession>
<feature type="signal peptide" evidence="1">
    <location>
        <begin position="1"/>
        <end position="25"/>
    </location>
</feature>
<organism evidence="2 3">
    <name type="scientific">Kutzneria buriramensis</name>
    <dbReference type="NCBI Taxonomy" id="1045776"/>
    <lineage>
        <taxon>Bacteria</taxon>
        <taxon>Bacillati</taxon>
        <taxon>Actinomycetota</taxon>
        <taxon>Actinomycetes</taxon>
        <taxon>Pseudonocardiales</taxon>
        <taxon>Pseudonocardiaceae</taxon>
        <taxon>Kutzneria</taxon>
    </lineage>
</organism>
<evidence type="ECO:0008006" key="4">
    <source>
        <dbReference type="Google" id="ProtNLM"/>
    </source>
</evidence>